<dbReference type="InterPro" id="IPR046346">
    <property type="entry name" value="Aminoacid_DH-like_N_sf"/>
</dbReference>
<dbReference type="AlphaFoldDB" id="A0A1L8CPL6"/>
<dbReference type="SUPFAM" id="SSF51735">
    <property type="entry name" value="NAD(P)-binding Rossmann-fold domains"/>
    <property type="match status" value="1"/>
</dbReference>
<feature type="binding site" evidence="7">
    <location>
        <position position="247"/>
    </location>
    <ligand>
        <name>NADP(+)</name>
        <dbReference type="ChEBI" id="CHEBI:58349"/>
    </ligand>
</feature>
<evidence type="ECO:0000256" key="1">
    <source>
        <dbReference type="ARBA" id="ARBA00004871"/>
    </source>
</evidence>
<accession>A0A1L8CPL6</accession>
<dbReference type="RefSeq" id="WP_072660159.1">
    <property type="nucleotide sequence ID" value="NZ_BDFD01000016.1"/>
</dbReference>
<feature type="binding site" evidence="7">
    <location>
        <position position="67"/>
    </location>
    <ligand>
        <name>shikimate</name>
        <dbReference type="ChEBI" id="CHEBI:36208"/>
    </ligand>
</feature>
<evidence type="ECO:0000256" key="5">
    <source>
        <dbReference type="ARBA" id="ARBA00023141"/>
    </source>
</evidence>
<evidence type="ECO:0000313" key="11">
    <source>
        <dbReference type="Proteomes" id="UP000231632"/>
    </source>
</evidence>
<dbReference type="EC" id="1.1.1.25" evidence="2 7"/>
<feature type="binding site" evidence="7">
    <location>
        <position position="106"/>
    </location>
    <ligand>
        <name>shikimate</name>
        <dbReference type="ChEBI" id="CHEBI:36208"/>
    </ligand>
</feature>
<evidence type="ECO:0000256" key="4">
    <source>
        <dbReference type="ARBA" id="ARBA00023002"/>
    </source>
</evidence>
<comment type="subunit">
    <text evidence="7">Homodimer.</text>
</comment>
<evidence type="ECO:0000313" key="10">
    <source>
        <dbReference type="EMBL" id="GAV20861.1"/>
    </source>
</evidence>
<evidence type="ECO:0000256" key="6">
    <source>
        <dbReference type="ARBA" id="ARBA00049442"/>
    </source>
</evidence>
<keyword evidence="11" id="KW-1185">Reference proteome</keyword>
<dbReference type="PANTHER" id="PTHR21089">
    <property type="entry name" value="SHIKIMATE DEHYDROGENASE"/>
    <property type="match status" value="1"/>
</dbReference>
<keyword evidence="4 7" id="KW-0560">Oxidoreductase</keyword>
<dbReference type="HAMAP" id="MF_00222">
    <property type="entry name" value="Shikimate_DH_AroE"/>
    <property type="match status" value="1"/>
</dbReference>
<feature type="active site" description="Proton acceptor" evidence="7">
    <location>
        <position position="71"/>
    </location>
</feature>
<dbReference type="Gene3D" id="3.40.50.720">
    <property type="entry name" value="NAD(P)-binding Rossmann-like Domain"/>
    <property type="match status" value="1"/>
</dbReference>
<keyword evidence="7" id="KW-0028">Amino-acid biosynthesis</keyword>
<feature type="domain" description="Shikimate dehydrogenase substrate binding N-terminal" evidence="9">
    <location>
        <begin position="12"/>
        <end position="93"/>
    </location>
</feature>
<comment type="caution">
    <text evidence="7">Lacks conserved residue(s) required for the propagation of feature annotation.</text>
</comment>
<feature type="binding site" evidence="7">
    <location>
        <begin position="20"/>
        <end position="22"/>
    </location>
    <ligand>
        <name>shikimate</name>
        <dbReference type="ChEBI" id="CHEBI:36208"/>
    </ligand>
</feature>
<dbReference type="PANTHER" id="PTHR21089:SF1">
    <property type="entry name" value="BIFUNCTIONAL 3-DEHYDROQUINATE DEHYDRATASE_SHIKIMATE DEHYDROGENASE, CHLOROPLASTIC"/>
    <property type="match status" value="1"/>
</dbReference>
<dbReference type="GO" id="GO:0009423">
    <property type="term" value="P:chorismate biosynthetic process"/>
    <property type="evidence" value="ECO:0007669"/>
    <property type="project" value="UniProtKB-UniRule"/>
</dbReference>
<comment type="pathway">
    <text evidence="1 7">Metabolic intermediate biosynthesis; chorismate biosynthesis; chorismate from D-erythrose 4-phosphate and phosphoenolpyruvate: step 4/7.</text>
</comment>
<evidence type="ECO:0000259" key="8">
    <source>
        <dbReference type="Pfam" id="PF01488"/>
    </source>
</evidence>
<evidence type="ECO:0000259" key="9">
    <source>
        <dbReference type="Pfam" id="PF08501"/>
    </source>
</evidence>
<dbReference type="InterPro" id="IPR022893">
    <property type="entry name" value="Shikimate_DH_fam"/>
</dbReference>
<evidence type="ECO:0000256" key="2">
    <source>
        <dbReference type="ARBA" id="ARBA00012962"/>
    </source>
</evidence>
<dbReference type="InterPro" id="IPR036291">
    <property type="entry name" value="NAD(P)-bd_dom_sf"/>
</dbReference>
<dbReference type="UniPathway" id="UPA00053">
    <property type="reaction ID" value="UER00087"/>
</dbReference>
<dbReference type="InterPro" id="IPR006151">
    <property type="entry name" value="Shikm_DH/Glu-tRNA_Rdtase"/>
</dbReference>
<dbReference type="CDD" id="cd01065">
    <property type="entry name" value="NAD_bind_Shikimate_DH"/>
    <property type="match status" value="1"/>
</dbReference>
<dbReference type="GO" id="GO:0008652">
    <property type="term" value="P:amino acid biosynthetic process"/>
    <property type="evidence" value="ECO:0007669"/>
    <property type="project" value="UniProtKB-KW"/>
</dbReference>
<comment type="catalytic activity">
    <reaction evidence="6 7">
        <text>shikimate + NADP(+) = 3-dehydroshikimate + NADPH + H(+)</text>
        <dbReference type="Rhea" id="RHEA:17737"/>
        <dbReference type="ChEBI" id="CHEBI:15378"/>
        <dbReference type="ChEBI" id="CHEBI:16630"/>
        <dbReference type="ChEBI" id="CHEBI:36208"/>
        <dbReference type="ChEBI" id="CHEBI:57783"/>
        <dbReference type="ChEBI" id="CHEBI:58349"/>
        <dbReference type="EC" id="1.1.1.25"/>
    </reaction>
</comment>
<evidence type="ECO:0000256" key="3">
    <source>
        <dbReference type="ARBA" id="ARBA00022857"/>
    </source>
</evidence>
<dbReference type="InterPro" id="IPR013708">
    <property type="entry name" value="Shikimate_DH-bd_N"/>
</dbReference>
<comment type="function">
    <text evidence="7">Involved in the biosynthesis of the chorismate, which leads to the biosynthesis of aromatic amino acids. Catalyzes the reversible NADPH linked reduction of 3-dehydroshikimate (DHSA) to yield shikimate (SA).</text>
</comment>
<evidence type="ECO:0000256" key="7">
    <source>
        <dbReference type="HAMAP-Rule" id="MF_00222"/>
    </source>
</evidence>
<dbReference type="GO" id="GO:0019632">
    <property type="term" value="P:shikimate metabolic process"/>
    <property type="evidence" value="ECO:0007669"/>
    <property type="project" value="TreeGrafter"/>
</dbReference>
<keyword evidence="5 7" id="KW-0057">Aromatic amino acid biosynthesis</keyword>
<feature type="binding site" evidence="7">
    <location>
        <position position="224"/>
    </location>
    <ligand>
        <name>NADP(+)</name>
        <dbReference type="ChEBI" id="CHEBI:58349"/>
    </ligand>
</feature>
<name>A0A1L8CPL6_9PROT</name>
<dbReference type="Gene3D" id="3.40.50.10860">
    <property type="entry name" value="Leucine Dehydrogenase, chain A, domain 1"/>
    <property type="match status" value="1"/>
</dbReference>
<gene>
    <name evidence="7" type="primary">aroE</name>
    <name evidence="10" type="ORF">MMIC_P1836</name>
</gene>
<dbReference type="SUPFAM" id="SSF53223">
    <property type="entry name" value="Aminoacid dehydrogenase-like, N-terminal domain"/>
    <property type="match status" value="1"/>
</dbReference>
<dbReference type="Pfam" id="PF01488">
    <property type="entry name" value="Shikimate_DH"/>
    <property type="match status" value="1"/>
</dbReference>
<dbReference type="GO" id="GO:0009073">
    <property type="term" value="P:aromatic amino acid family biosynthetic process"/>
    <property type="evidence" value="ECO:0007669"/>
    <property type="project" value="UniProtKB-KW"/>
</dbReference>
<feature type="domain" description="Quinate/shikimate 5-dehydrogenase/glutamyl-tRNA reductase" evidence="8">
    <location>
        <begin position="122"/>
        <end position="202"/>
    </location>
</feature>
<proteinExistence type="inferred from homology"/>
<comment type="similarity">
    <text evidence="7">Belongs to the shikimate dehydrogenase family.</text>
</comment>
<dbReference type="STRING" id="1921010.MMIC_P1836"/>
<feature type="binding site" evidence="7">
    <location>
        <position position="226"/>
    </location>
    <ligand>
        <name>shikimate</name>
        <dbReference type="ChEBI" id="CHEBI:36208"/>
    </ligand>
</feature>
<sequence>MKIDGTTKTYGIIGWPVKHSLSPLFQTTFLQQNDINAAYLPFAVAPDLLADAMSGLWALGIEGFNVTVPHKETVFQMVSADADAMLIGAVNTVKRSEEKWVATNTDWRGFLAVIEGLEFASAGQSALLFGAGGTARAVLHALAQSELETVYICNRNPDRLAGFIAFAKENYPHLNCHEIAWQQDAVTTACRDSALLVNTTSIGLQDGHRFPFDLSAGAGVAIDAVYKPDGQTAFVHAASVAREVVDGLPMLIAQGAEAFAWWHDCNRPDCSAALAQIETFLGRESLQLPGWSRS</sequence>
<reference evidence="10 11" key="1">
    <citation type="journal article" date="2017" name="Arch. Microbiol.">
        <title>Mariprofundus micogutta sp. nov., a novel iron-oxidizing zetaproteobacterium isolated from a deep-sea hydrothermal field at the Bayonnaise knoll of the Izu-Ogasawara arc, and a description of Mariprofundales ord. nov. and Zetaproteobacteria classis nov.</title>
        <authorList>
            <person name="Makita H."/>
            <person name="Tanaka E."/>
            <person name="Mitsunobu S."/>
            <person name="Miyazaki M."/>
            <person name="Nunoura T."/>
            <person name="Uematsu K."/>
            <person name="Takaki Y."/>
            <person name="Nishi S."/>
            <person name="Shimamura S."/>
            <person name="Takai K."/>
        </authorList>
    </citation>
    <scope>NUCLEOTIDE SEQUENCE [LARGE SCALE GENOMIC DNA]</scope>
    <source>
        <strain evidence="10 11">ET2</strain>
    </source>
</reference>
<dbReference type="GO" id="GO:0005829">
    <property type="term" value="C:cytosol"/>
    <property type="evidence" value="ECO:0007669"/>
    <property type="project" value="TreeGrafter"/>
</dbReference>
<dbReference type="GO" id="GO:0004764">
    <property type="term" value="F:shikimate 3-dehydrogenase (NADP+) activity"/>
    <property type="evidence" value="ECO:0007669"/>
    <property type="project" value="UniProtKB-UniRule"/>
</dbReference>
<feature type="binding site" evidence="7">
    <location>
        <position position="91"/>
    </location>
    <ligand>
        <name>shikimate</name>
        <dbReference type="ChEBI" id="CHEBI:36208"/>
    </ligand>
</feature>
<comment type="caution">
    <text evidence="10">The sequence shown here is derived from an EMBL/GenBank/DDBJ whole genome shotgun (WGS) entry which is preliminary data.</text>
</comment>
<organism evidence="10 11">
    <name type="scientific">Mariprofundus micogutta</name>
    <dbReference type="NCBI Taxonomy" id="1921010"/>
    <lineage>
        <taxon>Bacteria</taxon>
        <taxon>Pseudomonadati</taxon>
        <taxon>Pseudomonadota</taxon>
        <taxon>Candidatius Mariprofundia</taxon>
        <taxon>Mariprofundales</taxon>
        <taxon>Mariprofundaceae</taxon>
        <taxon>Mariprofundus</taxon>
    </lineage>
</organism>
<feature type="binding site" evidence="7">
    <location>
        <position position="254"/>
    </location>
    <ligand>
        <name>shikimate</name>
        <dbReference type="ChEBI" id="CHEBI:36208"/>
    </ligand>
</feature>
<dbReference type="OrthoDB" id="9792692at2"/>
<dbReference type="Proteomes" id="UP000231632">
    <property type="component" value="Unassembled WGS sequence"/>
</dbReference>
<dbReference type="Pfam" id="PF08501">
    <property type="entry name" value="Shikimate_dh_N"/>
    <property type="match status" value="1"/>
</dbReference>
<keyword evidence="3 7" id="KW-0521">NADP</keyword>
<dbReference type="GO" id="GO:0050661">
    <property type="term" value="F:NADP binding"/>
    <property type="evidence" value="ECO:0007669"/>
    <property type="project" value="TreeGrafter"/>
</dbReference>
<dbReference type="EMBL" id="BDFD01000016">
    <property type="protein sequence ID" value="GAV20861.1"/>
    <property type="molecule type" value="Genomic_DNA"/>
</dbReference>
<protein>
    <recommendedName>
        <fullName evidence="2 7">Shikimate dehydrogenase (NADP(+))</fullName>
        <shortName evidence="7">SDH</shortName>
        <ecNumber evidence="2 7">1.1.1.25</ecNumber>
    </recommendedName>
</protein>